<keyword evidence="1" id="KW-0812">Transmembrane</keyword>
<sequence length="58" mass="6797">MLMPGVWIIRMGSMLTLVLSVRFPSNFRSWNLPWKLYACCLTPAYLILIGMPFLCWMN</sequence>
<reference evidence="2" key="1">
    <citation type="submission" date="2014-09" db="EMBL/GenBank/DDBJ databases">
        <authorList>
            <person name="Magalhaes I.L.F."/>
            <person name="Oliveira U."/>
            <person name="Santos F.R."/>
            <person name="Vidigal T.H.D.A."/>
            <person name="Brescovit A.D."/>
            <person name="Santos A.J."/>
        </authorList>
    </citation>
    <scope>NUCLEOTIDE SEQUENCE</scope>
    <source>
        <tissue evidence="2">Shoot tissue taken approximately 20 cm above the soil surface</tissue>
    </source>
</reference>
<feature type="transmembrane region" description="Helical" evidence="1">
    <location>
        <begin position="6"/>
        <end position="24"/>
    </location>
</feature>
<keyword evidence="1" id="KW-1133">Transmembrane helix</keyword>
<organism evidence="2">
    <name type="scientific">Arundo donax</name>
    <name type="common">Giant reed</name>
    <name type="synonym">Donax arundinaceus</name>
    <dbReference type="NCBI Taxonomy" id="35708"/>
    <lineage>
        <taxon>Eukaryota</taxon>
        <taxon>Viridiplantae</taxon>
        <taxon>Streptophyta</taxon>
        <taxon>Embryophyta</taxon>
        <taxon>Tracheophyta</taxon>
        <taxon>Spermatophyta</taxon>
        <taxon>Magnoliopsida</taxon>
        <taxon>Liliopsida</taxon>
        <taxon>Poales</taxon>
        <taxon>Poaceae</taxon>
        <taxon>PACMAD clade</taxon>
        <taxon>Arundinoideae</taxon>
        <taxon>Arundineae</taxon>
        <taxon>Arundo</taxon>
    </lineage>
</organism>
<feature type="transmembrane region" description="Helical" evidence="1">
    <location>
        <begin position="36"/>
        <end position="54"/>
    </location>
</feature>
<accession>A0A0A9BAF2</accession>
<name>A0A0A9BAF2_ARUDO</name>
<evidence type="ECO:0000256" key="1">
    <source>
        <dbReference type="SAM" id="Phobius"/>
    </source>
</evidence>
<evidence type="ECO:0000313" key="2">
    <source>
        <dbReference type="EMBL" id="JAD60959.1"/>
    </source>
</evidence>
<dbReference type="EMBL" id="GBRH01236936">
    <property type="protein sequence ID" value="JAD60959.1"/>
    <property type="molecule type" value="Transcribed_RNA"/>
</dbReference>
<reference evidence="2" key="2">
    <citation type="journal article" date="2015" name="Data Brief">
        <title>Shoot transcriptome of the giant reed, Arundo donax.</title>
        <authorList>
            <person name="Barrero R.A."/>
            <person name="Guerrero F.D."/>
            <person name="Moolhuijzen P."/>
            <person name="Goolsby J.A."/>
            <person name="Tidwell J."/>
            <person name="Bellgard S.E."/>
            <person name="Bellgard M.I."/>
        </authorList>
    </citation>
    <scope>NUCLEOTIDE SEQUENCE</scope>
    <source>
        <tissue evidence="2">Shoot tissue taken approximately 20 cm above the soil surface</tissue>
    </source>
</reference>
<dbReference type="AlphaFoldDB" id="A0A0A9BAF2"/>
<protein>
    <submittedName>
        <fullName evidence="2">Uncharacterized protein</fullName>
    </submittedName>
</protein>
<keyword evidence="1" id="KW-0472">Membrane</keyword>
<proteinExistence type="predicted"/>